<sequence length="285" mass="32042">MKNEYDVRSLKTDDDDDDDDDIIHDEDDDSDDDGVDDDNQNNDDDGDDKHDDHDDDDDKQEVNSTYEPRSSREETSTTNRNYLTTTTTSIITNLDGQNDNTKHINDDDNNNNNNNNIVLPVVVVVIAIIIIIVVVVSLVIICKRSHKTTSERQQDITEPNIYSVPPVIPSAPSLDIIYDSYSENIRVQGTIHDPECHTEDDILARTNTDIRTQDEHDYTSLTQTSGVREANGHDNPTFRTQDDMSPVTPSGSGNENKYAAVNKPRRDPTEVELHDNPNYEAPNSA</sequence>
<comment type="caution">
    <text evidence="3">The sequence shown here is derived from an EMBL/GenBank/DDBJ whole genome shotgun (WGS) entry which is preliminary data.</text>
</comment>
<feature type="compositionally biased region" description="Acidic residues" evidence="1">
    <location>
        <begin position="13"/>
        <end position="46"/>
    </location>
</feature>
<evidence type="ECO:0000256" key="2">
    <source>
        <dbReference type="SAM" id="Phobius"/>
    </source>
</evidence>
<dbReference type="EMBL" id="JAODUP010000150">
    <property type="protein sequence ID" value="KAK2159613.1"/>
    <property type="molecule type" value="Genomic_DNA"/>
</dbReference>
<evidence type="ECO:0000313" key="4">
    <source>
        <dbReference type="Proteomes" id="UP001208570"/>
    </source>
</evidence>
<keyword evidence="2" id="KW-1133">Transmembrane helix</keyword>
<dbReference type="InterPro" id="IPR010740">
    <property type="entry name" value="Endomucin"/>
</dbReference>
<feature type="compositionally biased region" description="Low complexity" evidence="1">
    <location>
        <begin position="76"/>
        <end position="94"/>
    </location>
</feature>
<feature type="region of interest" description="Disordered" evidence="1">
    <location>
        <begin position="1"/>
        <end position="113"/>
    </location>
</feature>
<dbReference type="Proteomes" id="UP001208570">
    <property type="component" value="Unassembled WGS sequence"/>
</dbReference>
<evidence type="ECO:0000256" key="1">
    <source>
        <dbReference type="SAM" id="MobiDB-lite"/>
    </source>
</evidence>
<protein>
    <submittedName>
        <fullName evidence="3">Uncharacterized protein</fullName>
    </submittedName>
</protein>
<reference evidence="3" key="1">
    <citation type="journal article" date="2023" name="Mol. Biol. Evol.">
        <title>Third-Generation Sequencing Reveals the Adaptive Role of the Epigenome in Three Deep-Sea Polychaetes.</title>
        <authorList>
            <person name="Perez M."/>
            <person name="Aroh O."/>
            <person name="Sun Y."/>
            <person name="Lan Y."/>
            <person name="Juniper S.K."/>
            <person name="Young C.R."/>
            <person name="Angers B."/>
            <person name="Qian P.Y."/>
        </authorList>
    </citation>
    <scope>NUCLEOTIDE SEQUENCE</scope>
    <source>
        <strain evidence="3">P08H-3</strain>
    </source>
</reference>
<organism evidence="3 4">
    <name type="scientific">Paralvinella palmiformis</name>
    <dbReference type="NCBI Taxonomy" id="53620"/>
    <lineage>
        <taxon>Eukaryota</taxon>
        <taxon>Metazoa</taxon>
        <taxon>Spiralia</taxon>
        <taxon>Lophotrochozoa</taxon>
        <taxon>Annelida</taxon>
        <taxon>Polychaeta</taxon>
        <taxon>Sedentaria</taxon>
        <taxon>Canalipalpata</taxon>
        <taxon>Terebellida</taxon>
        <taxon>Terebelliformia</taxon>
        <taxon>Alvinellidae</taxon>
        <taxon>Paralvinella</taxon>
    </lineage>
</organism>
<keyword evidence="4" id="KW-1185">Reference proteome</keyword>
<feature type="compositionally biased region" description="Basic and acidic residues" evidence="1">
    <location>
        <begin position="264"/>
        <end position="277"/>
    </location>
</feature>
<evidence type="ECO:0000313" key="3">
    <source>
        <dbReference type="EMBL" id="KAK2159613.1"/>
    </source>
</evidence>
<feature type="compositionally biased region" description="Basic and acidic residues" evidence="1">
    <location>
        <begin position="1"/>
        <end position="12"/>
    </location>
</feature>
<name>A0AAD9JW92_9ANNE</name>
<keyword evidence="2" id="KW-0472">Membrane</keyword>
<dbReference type="Pfam" id="PF07010">
    <property type="entry name" value="Endomucin"/>
    <property type="match status" value="1"/>
</dbReference>
<feature type="region of interest" description="Disordered" evidence="1">
    <location>
        <begin position="210"/>
        <end position="285"/>
    </location>
</feature>
<feature type="transmembrane region" description="Helical" evidence="2">
    <location>
        <begin position="117"/>
        <end position="142"/>
    </location>
</feature>
<proteinExistence type="predicted"/>
<accession>A0AAD9JW92</accession>
<keyword evidence="2" id="KW-0812">Transmembrane</keyword>
<dbReference type="AlphaFoldDB" id="A0AAD9JW92"/>
<gene>
    <name evidence="3" type="ORF">LSH36_150g07013</name>
</gene>